<proteinExistence type="predicted"/>
<keyword evidence="1" id="KW-0732">Signal</keyword>
<sequence length="172" mass="18515">MNSIRTSLLLVLTVISLAGCATAIPVQPPPAAIKVPVETVAKGVGGAYSEPGTDTQLVWPQIRVISDQGGFTAFWNSLHRNVTPPPPLPSVDFSRNDVIAVVDMVRPTGGYGIEVKEAQEGMDAIWLTIIRRTPGRGCFTAQSLSQPYHLVAIRKSGKRCIPNYVDVTYSCP</sequence>
<feature type="signal peptide" evidence="1">
    <location>
        <begin position="1"/>
        <end position="23"/>
    </location>
</feature>
<keyword evidence="4" id="KW-1185">Reference proteome</keyword>
<dbReference type="STRING" id="269799.Gmet_0791"/>
<evidence type="ECO:0000313" key="3">
    <source>
        <dbReference type="EMBL" id="ABB31033.1"/>
    </source>
</evidence>
<dbReference type="RefSeq" id="WP_004513536.1">
    <property type="nucleotide sequence ID" value="NC_007517.1"/>
</dbReference>
<keyword evidence="3" id="KW-0449">Lipoprotein</keyword>
<gene>
    <name evidence="3" type="ordered locus">Gmet_0791</name>
</gene>
<name>Q39XJ1_GEOMG</name>
<reference evidence="3 4" key="2">
    <citation type="journal article" date="2009" name="BMC Microbiol.">
        <title>The genome sequence of Geobacter metallireducens: features of metabolism, physiology and regulation common and dissimilar to Geobacter sulfurreducens.</title>
        <authorList>
            <person name="Aklujkar M."/>
            <person name="Krushkal J."/>
            <person name="DiBartolo G."/>
            <person name="Lapidus A."/>
            <person name="Land M.L."/>
            <person name="Lovley D.R."/>
        </authorList>
    </citation>
    <scope>NUCLEOTIDE SEQUENCE [LARGE SCALE GENOMIC DNA]</scope>
    <source>
        <strain evidence="4">ATCC 53774 / DSM 7210 / GS-15</strain>
    </source>
</reference>
<dbReference type="InterPro" id="IPR025748">
    <property type="entry name" value="PrcB_C_dom"/>
</dbReference>
<evidence type="ECO:0000259" key="2">
    <source>
        <dbReference type="Pfam" id="PF14343"/>
    </source>
</evidence>
<feature type="chain" id="PRO_5004223595" evidence="1">
    <location>
        <begin position="24"/>
        <end position="172"/>
    </location>
</feature>
<dbReference type="HOGENOM" id="CLU_1553089_0_0_7"/>
<dbReference type="KEGG" id="gme:Gmet_0791"/>
<dbReference type="AlphaFoldDB" id="Q39XJ1"/>
<dbReference type="Pfam" id="PF14343">
    <property type="entry name" value="PrcB_C"/>
    <property type="match status" value="1"/>
</dbReference>
<dbReference type="EMBL" id="CP000148">
    <property type="protein sequence ID" value="ABB31033.1"/>
    <property type="molecule type" value="Genomic_DNA"/>
</dbReference>
<reference evidence="3 4" key="1">
    <citation type="submission" date="2005-10" db="EMBL/GenBank/DDBJ databases">
        <title>Complete sequence of Geobacter metallireducens GS-15.</title>
        <authorList>
            <consortium name="US DOE Joint Genome Institute"/>
            <person name="Copeland A."/>
            <person name="Lucas S."/>
            <person name="Lapidus A."/>
            <person name="Barry K."/>
            <person name="Detter J.C."/>
            <person name="Glavina T."/>
            <person name="Hammon N."/>
            <person name="Israni S."/>
            <person name="Pitluck S."/>
            <person name="Di Bartolo G."/>
            <person name="Chain P."/>
            <person name="Schmutz J."/>
            <person name="Larimer F."/>
            <person name="Land M."/>
            <person name="Kyrpides N."/>
            <person name="Ivanova N."/>
            <person name="Richardson P."/>
        </authorList>
    </citation>
    <scope>NUCLEOTIDE SEQUENCE [LARGE SCALE GENOMIC DNA]</scope>
    <source>
        <strain evidence="4">ATCC 53774 / DSM 7210 / GS-15</strain>
    </source>
</reference>
<dbReference type="Proteomes" id="UP000007073">
    <property type="component" value="Chromosome"/>
</dbReference>
<organism evidence="3 4">
    <name type="scientific">Geobacter metallireducens (strain ATCC 53774 / DSM 7210 / GS-15)</name>
    <dbReference type="NCBI Taxonomy" id="269799"/>
    <lineage>
        <taxon>Bacteria</taxon>
        <taxon>Pseudomonadati</taxon>
        <taxon>Thermodesulfobacteriota</taxon>
        <taxon>Desulfuromonadia</taxon>
        <taxon>Geobacterales</taxon>
        <taxon>Geobacteraceae</taxon>
        <taxon>Geobacter</taxon>
    </lineage>
</organism>
<accession>Q39XJ1</accession>
<dbReference type="PROSITE" id="PS51257">
    <property type="entry name" value="PROKAR_LIPOPROTEIN"/>
    <property type="match status" value="1"/>
</dbReference>
<evidence type="ECO:0000313" key="4">
    <source>
        <dbReference type="Proteomes" id="UP000007073"/>
    </source>
</evidence>
<protein>
    <submittedName>
        <fullName evidence="3">Lipoprotein, putative</fullName>
    </submittedName>
</protein>
<evidence type="ECO:0000256" key="1">
    <source>
        <dbReference type="SAM" id="SignalP"/>
    </source>
</evidence>
<feature type="domain" description="PrcB C-terminal" evidence="2">
    <location>
        <begin position="98"/>
        <end position="153"/>
    </location>
</feature>